<keyword evidence="3" id="KW-0028">Amino-acid biosynthesis</keyword>
<proteinExistence type="predicted"/>
<evidence type="ECO:0000313" key="5">
    <source>
        <dbReference type="EMBL" id="AXN02452.1"/>
    </source>
</evidence>
<gene>
    <name evidence="5" type="ORF">C9I84_047</name>
</gene>
<dbReference type="InterPro" id="IPR035902">
    <property type="entry name" value="Nuc_phospho_transferase"/>
</dbReference>
<accession>A0A346E0E7</accession>
<evidence type="ECO:0000256" key="3">
    <source>
        <dbReference type="ARBA" id="ARBA00022822"/>
    </source>
</evidence>
<dbReference type="Gene3D" id="1.20.970.10">
    <property type="entry name" value="Transferase, Pyrimidine Nucleoside Phosphorylase, Chain C"/>
    <property type="match status" value="1"/>
</dbReference>
<dbReference type="SUPFAM" id="SSF52418">
    <property type="entry name" value="Nucleoside phosphorylase/phosphoribosyltransferase catalytic domain"/>
    <property type="match status" value="1"/>
</dbReference>
<evidence type="ECO:0000256" key="1">
    <source>
        <dbReference type="ARBA" id="ARBA00022676"/>
    </source>
</evidence>
<dbReference type="Proteomes" id="UP000257084">
    <property type="component" value="Chromosome"/>
</dbReference>
<sequence>MLKKINKIFNFIYRNKNNKYLKFLLKSFNKKPFLFLVFKEYLKTFLYRIKKDIKSLLITGTGGDKKKTFNITSSVFIILSKIYKINIIKYGSKSFTSNVGSINFLNYFKNNHNFKLNFLYSNKIFKNINIISKIRKKINKKTIFNFLFPLVNVTKSKYQIIGSNCMKFHKVLKYKKKNKTLIISGGDGMDEGTIYNYTKLTVFKKNMKSFIINKKTILSKKKTQKVKKISESYNIFINMFNNYDVKKIIFFNLYIVIKYLKKNKNIFFLLKITLKHNIFYNVEFFKKNIRK</sequence>
<dbReference type="InterPro" id="IPR000312">
    <property type="entry name" value="Glycosyl_Trfase_fam3"/>
</dbReference>
<evidence type="ECO:0000313" key="6">
    <source>
        <dbReference type="Proteomes" id="UP000257084"/>
    </source>
</evidence>
<dbReference type="EMBL" id="CP028360">
    <property type="protein sequence ID" value="AXN02452.1"/>
    <property type="molecule type" value="Genomic_DNA"/>
</dbReference>
<dbReference type="GO" id="GO:0000162">
    <property type="term" value="P:L-tryptophan biosynthetic process"/>
    <property type="evidence" value="ECO:0007669"/>
    <property type="project" value="UniProtKB-KW"/>
</dbReference>
<dbReference type="GO" id="GO:0005829">
    <property type="term" value="C:cytosol"/>
    <property type="evidence" value="ECO:0007669"/>
    <property type="project" value="TreeGrafter"/>
</dbReference>
<dbReference type="AlphaFoldDB" id="A0A346E0E7"/>
<dbReference type="KEGG" id="vfg:C9I84_047"/>
<organism evidence="5 6">
    <name type="scientific">Candidatus Vidania fulgoroideorum</name>
    <dbReference type="NCBI Taxonomy" id="881286"/>
    <lineage>
        <taxon>Bacteria</taxon>
        <taxon>Pseudomonadati</taxon>
        <taxon>Pseudomonadota</taxon>
        <taxon>Betaproteobacteria</taxon>
        <taxon>Candidatus Vidania</taxon>
    </lineage>
</organism>
<evidence type="ECO:0000256" key="2">
    <source>
        <dbReference type="ARBA" id="ARBA00022679"/>
    </source>
</evidence>
<dbReference type="InterPro" id="IPR005940">
    <property type="entry name" value="Anthranilate_Pribosyl_Tfrase"/>
</dbReference>
<keyword evidence="3" id="KW-0822">Tryptophan biosynthesis</keyword>
<evidence type="ECO:0000259" key="4">
    <source>
        <dbReference type="Pfam" id="PF00591"/>
    </source>
</evidence>
<feature type="domain" description="Glycosyl transferase family 3" evidence="4">
    <location>
        <begin position="58"/>
        <end position="210"/>
    </location>
</feature>
<reference evidence="5 6" key="1">
    <citation type="submission" date="2018-03" db="EMBL/GenBank/DDBJ databases">
        <title>A parallel universe: an anciently diverged bacterial symbiosis in a Hawaiian planthopper (Hemiptera: Cixiidae) reveals rearranged nutritional responsibilities.</title>
        <authorList>
            <person name="Bennett G."/>
            <person name="Mao M."/>
        </authorList>
    </citation>
    <scope>NUCLEOTIDE SEQUENCE [LARGE SCALE GENOMIC DNA]</scope>
    <source>
        <strain evidence="5 6">OLIH</strain>
    </source>
</reference>
<dbReference type="GO" id="GO:0004048">
    <property type="term" value="F:anthranilate phosphoribosyltransferase activity"/>
    <property type="evidence" value="ECO:0007669"/>
    <property type="project" value="InterPro"/>
</dbReference>
<protein>
    <submittedName>
        <fullName evidence="5">Anthranilate phosphoribosyltransferase</fullName>
    </submittedName>
</protein>
<dbReference type="Pfam" id="PF00591">
    <property type="entry name" value="Glycos_transf_3"/>
    <property type="match status" value="1"/>
</dbReference>
<dbReference type="Gene3D" id="3.40.1030.10">
    <property type="entry name" value="Nucleoside phosphorylase/phosphoribosyltransferase catalytic domain"/>
    <property type="match status" value="1"/>
</dbReference>
<dbReference type="PANTHER" id="PTHR43285">
    <property type="entry name" value="ANTHRANILATE PHOSPHORIBOSYLTRANSFERASE"/>
    <property type="match status" value="1"/>
</dbReference>
<name>A0A346E0E7_9PROT</name>
<keyword evidence="3" id="KW-0057">Aromatic amino acid biosynthesis</keyword>
<keyword evidence="1 5" id="KW-0328">Glycosyltransferase</keyword>
<keyword evidence="2 5" id="KW-0808">Transferase</keyword>
<keyword evidence="6" id="KW-1185">Reference proteome</keyword>
<dbReference type="PANTHER" id="PTHR43285:SF2">
    <property type="entry name" value="ANTHRANILATE PHOSPHORIBOSYLTRANSFERASE"/>
    <property type="match status" value="1"/>
</dbReference>